<evidence type="ECO:0000313" key="1">
    <source>
        <dbReference type="EMBL" id="BAT01457.1"/>
    </source>
</evidence>
<organism evidence="1 2">
    <name type="scientific">Oryza sativa subsp. japonica</name>
    <name type="common">Rice</name>
    <dbReference type="NCBI Taxonomy" id="39947"/>
    <lineage>
        <taxon>Eukaryota</taxon>
        <taxon>Viridiplantae</taxon>
        <taxon>Streptophyta</taxon>
        <taxon>Embryophyta</taxon>
        <taxon>Tracheophyta</taxon>
        <taxon>Spermatophyta</taxon>
        <taxon>Magnoliopsida</taxon>
        <taxon>Liliopsida</taxon>
        <taxon>Poales</taxon>
        <taxon>Poaceae</taxon>
        <taxon>BOP clade</taxon>
        <taxon>Oryzoideae</taxon>
        <taxon>Oryzeae</taxon>
        <taxon>Oryzinae</taxon>
        <taxon>Oryza</taxon>
        <taxon>Oryza sativa</taxon>
    </lineage>
</organism>
<keyword evidence="2" id="KW-1185">Reference proteome</keyword>
<reference evidence="1 2" key="2">
    <citation type="journal article" date="2013" name="Plant Cell Physiol.">
        <title>Rice Annotation Project Database (RAP-DB): an integrative and interactive database for rice genomics.</title>
        <authorList>
            <person name="Sakai H."/>
            <person name="Lee S.S."/>
            <person name="Tanaka T."/>
            <person name="Numa H."/>
            <person name="Kim J."/>
            <person name="Kawahara Y."/>
            <person name="Wakimoto H."/>
            <person name="Yang C.C."/>
            <person name="Iwamoto M."/>
            <person name="Abe T."/>
            <person name="Yamada Y."/>
            <person name="Muto A."/>
            <person name="Inokuchi H."/>
            <person name="Ikemura T."/>
            <person name="Matsumoto T."/>
            <person name="Sasaki T."/>
            <person name="Itoh T."/>
        </authorList>
    </citation>
    <scope>NUCLEOTIDE SEQUENCE [LARGE SCALE GENOMIC DNA]</scope>
    <source>
        <strain evidence="2">cv. Nipponbare</strain>
    </source>
</reference>
<dbReference type="AlphaFoldDB" id="A0A0P0X5W4"/>
<proteinExistence type="predicted"/>
<dbReference type="PROSITE" id="PS51257">
    <property type="entry name" value="PROKAR_LIPOPROTEIN"/>
    <property type="match status" value="1"/>
</dbReference>
<reference evidence="1 2" key="3">
    <citation type="journal article" date="2013" name="Rice">
        <title>Improvement of the Oryza sativa Nipponbare reference genome using next generation sequence and optical map data.</title>
        <authorList>
            <person name="Kawahara Y."/>
            <person name="de la Bastide M."/>
            <person name="Hamilton J.P."/>
            <person name="Kanamori H."/>
            <person name="McCombie W.R."/>
            <person name="Ouyang S."/>
            <person name="Schwartz D.C."/>
            <person name="Tanaka T."/>
            <person name="Wu J."/>
            <person name="Zhou S."/>
            <person name="Childs K.L."/>
            <person name="Davidson R.M."/>
            <person name="Lin H."/>
            <person name="Quesada-Ocampo L."/>
            <person name="Vaillancourt B."/>
            <person name="Sakai H."/>
            <person name="Lee S.S."/>
            <person name="Kim J."/>
            <person name="Numa H."/>
            <person name="Itoh T."/>
            <person name="Buell C.R."/>
            <person name="Matsumoto T."/>
        </authorList>
    </citation>
    <scope>NUCLEOTIDE SEQUENCE [LARGE SCALE GENOMIC DNA]</scope>
    <source>
        <strain evidence="2">cv. Nipponbare</strain>
    </source>
</reference>
<reference evidence="2" key="1">
    <citation type="journal article" date="2005" name="Nature">
        <title>The map-based sequence of the rice genome.</title>
        <authorList>
            <consortium name="International rice genome sequencing project (IRGSP)"/>
            <person name="Matsumoto T."/>
            <person name="Wu J."/>
            <person name="Kanamori H."/>
            <person name="Katayose Y."/>
            <person name="Fujisawa M."/>
            <person name="Namiki N."/>
            <person name="Mizuno H."/>
            <person name="Yamamoto K."/>
            <person name="Antonio B.A."/>
            <person name="Baba T."/>
            <person name="Sakata K."/>
            <person name="Nagamura Y."/>
            <person name="Aoki H."/>
            <person name="Arikawa K."/>
            <person name="Arita K."/>
            <person name="Bito T."/>
            <person name="Chiden Y."/>
            <person name="Fujitsuka N."/>
            <person name="Fukunaka R."/>
            <person name="Hamada M."/>
            <person name="Harada C."/>
            <person name="Hayashi A."/>
            <person name="Hijishita S."/>
            <person name="Honda M."/>
            <person name="Hosokawa S."/>
            <person name="Ichikawa Y."/>
            <person name="Idonuma A."/>
            <person name="Iijima M."/>
            <person name="Ikeda M."/>
            <person name="Ikeno M."/>
            <person name="Ito K."/>
            <person name="Ito S."/>
            <person name="Ito T."/>
            <person name="Ito Y."/>
            <person name="Ito Y."/>
            <person name="Iwabuchi A."/>
            <person name="Kamiya K."/>
            <person name="Karasawa W."/>
            <person name="Kurita K."/>
            <person name="Katagiri S."/>
            <person name="Kikuta A."/>
            <person name="Kobayashi H."/>
            <person name="Kobayashi N."/>
            <person name="Machita K."/>
            <person name="Maehara T."/>
            <person name="Masukawa M."/>
            <person name="Mizubayashi T."/>
            <person name="Mukai Y."/>
            <person name="Nagasaki H."/>
            <person name="Nagata Y."/>
            <person name="Naito S."/>
            <person name="Nakashima M."/>
            <person name="Nakama Y."/>
            <person name="Nakamichi Y."/>
            <person name="Nakamura M."/>
            <person name="Meguro A."/>
            <person name="Negishi M."/>
            <person name="Ohta I."/>
            <person name="Ohta T."/>
            <person name="Okamoto M."/>
            <person name="Ono N."/>
            <person name="Saji S."/>
            <person name="Sakaguchi M."/>
            <person name="Sakai K."/>
            <person name="Shibata M."/>
            <person name="Shimokawa T."/>
            <person name="Song J."/>
            <person name="Takazaki Y."/>
            <person name="Terasawa K."/>
            <person name="Tsugane M."/>
            <person name="Tsuji K."/>
            <person name="Ueda S."/>
            <person name="Waki K."/>
            <person name="Yamagata H."/>
            <person name="Yamamoto M."/>
            <person name="Yamamoto S."/>
            <person name="Yamane H."/>
            <person name="Yoshiki S."/>
            <person name="Yoshihara R."/>
            <person name="Yukawa K."/>
            <person name="Zhong H."/>
            <person name="Yano M."/>
            <person name="Yuan Q."/>
            <person name="Ouyang S."/>
            <person name="Liu J."/>
            <person name="Jones K.M."/>
            <person name="Gansberger K."/>
            <person name="Moffat K."/>
            <person name="Hill J."/>
            <person name="Bera J."/>
            <person name="Fadrosh D."/>
            <person name="Jin S."/>
            <person name="Johri S."/>
            <person name="Kim M."/>
            <person name="Overton L."/>
            <person name="Reardon M."/>
            <person name="Tsitrin T."/>
            <person name="Vuong H."/>
            <person name="Weaver B."/>
            <person name="Ciecko A."/>
            <person name="Tallon L."/>
            <person name="Jackson J."/>
            <person name="Pai G."/>
            <person name="Aken S.V."/>
            <person name="Utterback T."/>
            <person name="Reidmuller S."/>
            <person name="Feldblyum T."/>
            <person name="Hsiao J."/>
            <person name="Zismann V."/>
            <person name="Iobst S."/>
            <person name="de Vazeille A.R."/>
            <person name="Buell C.R."/>
            <person name="Ying K."/>
            <person name="Li Y."/>
            <person name="Lu T."/>
            <person name="Huang Y."/>
            <person name="Zhao Q."/>
            <person name="Feng Q."/>
            <person name="Zhang L."/>
            <person name="Zhu J."/>
            <person name="Weng Q."/>
            <person name="Mu J."/>
            <person name="Lu Y."/>
            <person name="Fan D."/>
            <person name="Liu Y."/>
            <person name="Guan J."/>
            <person name="Zhang Y."/>
            <person name="Yu S."/>
            <person name="Liu X."/>
            <person name="Zhang Y."/>
            <person name="Hong G."/>
            <person name="Han B."/>
            <person name="Choisne N."/>
            <person name="Demange N."/>
            <person name="Orjeda G."/>
            <person name="Samain S."/>
            <person name="Cattolico L."/>
            <person name="Pelletier E."/>
            <person name="Couloux A."/>
            <person name="Segurens B."/>
            <person name="Wincker P."/>
            <person name="D'Hont A."/>
            <person name="Scarpelli C."/>
            <person name="Weissenbach J."/>
            <person name="Salanoubat M."/>
            <person name="Quetier F."/>
            <person name="Yu Y."/>
            <person name="Kim H.R."/>
            <person name="Rambo T."/>
            <person name="Currie J."/>
            <person name="Collura K."/>
            <person name="Luo M."/>
            <person name="Yang T."/>
            <person name="Ammiraju J.S.S."/>
            <person name="Engler F."/>
            <person name="Soderlund C."/>
            <person name="Wing R.A."/>
            <person name="Palmer L.E."/>
            <person name="de la Bastide M."/>
            <person name="Spiegel L."/>
            <person name="Nascimento L."/>
            <person name="Zutavern T."/>
            <person name="O'Shaughnessy A."/>
            <person name="Dike S."/>
            <person name="Dedhia N."/>
            <person name="Preston R."/>
            <person name="Balija V."/>
            <person name="McCombie W.R."/>
            <person name="Chow T."/>
            <person name="Chen H."/>
            <person name="Chung M."/>
            <person name="Chen C."/>
            <person name="Shaw J."/>
            <person name="Wu H."/>
            <person name="Hsiao K."/>
            <person name="Chao Y."/>
            <person name="Chu M."/>
            <person name="Cheng C."/>
            <person name="Hour A."/>
            <person name="Lee P."/>
            <person name="Lin S."/>
            <person name="Lin Y."/>
            <person name="Liou J."/>
            <person name="Liu S."/>
            <person name="Hsing Y."/>
            <person name="Raghuvanshi S."/>
            <person name="Mohanty A."/>
            <person name="Bharti A.K."/>
            <person name="Gaur A."/>
            <person name="Gupta V."/>
            <person name="Kumar D."/>
            <person name="Ravi V."/>
            <person name="Vij S."/>
            <person name="Kapur A."/>
            <person name="Khurana P."/>
            <person name="Khurana P."/>
            <person name="Khurana J.P."/>
            <person name="Tyagi A.K."/>
            <person name="Gaikwad K."/>
            <person name="Singh A."/>
            <person name="Dalal V."/>
            <person name="Srivastava S."/>
            <person name="Dixit A."/>
            <person name="Pal A.K."/>
            <person name="Ghazi I.A."/>
            <person name="Yadav M."/>
            <person name="Pandit A."/>
            <person name="Bhargava A."/>
            <person name="Sureshbabu K."/>
            <person name="Batra K."/>
            <person name="Sharma T.R."/>
            <person name="Mohapatra T."/>
            <person name="Singh N.K."/>
            <person name="Messing J."/>
            <person name="Nelson A.B."/>
            <person name="Fuks G."/>
            <person name="Kavchok S."/>
            <person name="Keizer G."/>
            <person name="Linton E."/>
            <person name="Llaca V."/>
            <person name="Song R."/>
            <person name="Tanyolac B."/>
            <person name="Young S."/>
            <person name="Ho-Il K."/>
            <person name="Hahn J.H."/>
            <person name="Sangsakoo G."/>
            <person name="Vanavichit A."/>
            <person name="de Mattos Luiz.A.T."/>
            <person name="Zimmer P.D."/>
            <person name="Malone G."/>
            <person name="Dellagostin O."/>
            <person name="de Oliveira A.C."/>
            <person name="Bevan M."/>
            <person name="Bancroft I."/>
            <person name="Minx P."/>
            <person name="Cordum H."/>
            <person name="Wilson R."/>
            <person name="Cheng Z."/>
            <person name="Jin W."/>
            <person name="Jiang J."/>
            <person name="Leong S.A."/>
            <person name="Iwama H."/>
            <person name="Gojobori T."/>
            <person name="Itoh T."/>
            <person name="Niimura Y."/>
            <person name="Fujii Y."/>
            <person name="Habara T."/>
            <person name="Sakai H."/>
            <person name="Sato Y."/>
            <person name="Wilson G."/>
            <person name="Kumar K."/>
            <person name="McCouch S."/>
            <person name="Juretic N."/>
            <person name="Hoen D."/>
            <person name="Wright S."/>
            <person name="Bruskiewich R."/>
            <person name="Bureau T."/>
            <person name="Miyao A."/>
            <person name="Hirochika H."/>
            <person name="Nishikawa T."/>
            <person name="Kadowaki K."/>
            <person name="Sugiura M."/>
            <person name="Burr B."/>
            <person name="Sasaki T."/>
        </authorList>
    </citation>
    <scope>NUCLEOTIDE SEQUENCE [LARGE SCALE GENOMIC DNA]</scope>
    <source>
        <strain evidence="2">cv. Nipponbare</strain>
    </source>
</reference>
<dbReference type="PaxDb" id="39947-A0A0P0X5W4"/>
<gene>
    <name evidence="1" type="ordered locus">Os07g0476850</name>
    <name evidence="1" type="ORF">OSNPB_070476850</name>
</gene>
<evidence type="ECO:0000313" key="2">
    <source>
        <dbReference type="Proteomes" id="UP000059680"/>
    </source>
</evidence>
<dbReference type="Proteomes" id="UP000059680">
    <property type="component" value="Chromosome 7"/>
</dbReference>
<accession>A0A0P0X5W4</accession>
<dbReference type="InParanoid" id="A0A0P0X5W4"/>
<name>A0A0P0X5W4_ORYSJ</name>
<protein>
    <submittedName>
        <fullName evidence="1">Os07g0476850 protein</fullName>
    </submittedName>
</protein>
<dbReference type="EMBL" id="AP014963">
    <property type="protein sequence ID" value="BAT01457.1"/>
    <property type="molecule type" value="Genomic_DNA"/>
</dbReference>
<sequence>MKNKILIASDSGHVCPQGAILMGCARGTSLLGTTPCGLCSGHNCALPPSARKSNSALLTLASSDFLTCVFYQASHSVRKVYMPTWCATGQHAIGRSTPIPCSTCHPGKTFDFFTSLVNRHVKQSPPLGLRDIDKTKHAELKE</sequence>